<dbReference type="PANTHER" id="PTHR43050">
    <property type="entry name" value="SERINE / THREONINE RACEMASE FAMILY MEMBER"/>
    <property type="match status" value="1"/>
</dbReference>
<evidence type="ECO:0000313" key="9">
    <source>
        <dbReference type="Proteomes" id="UP000671119"/>
    </source>
</evidence>
<dbReference type="EMBL" id="JAGIZI010000748">
    <property type="protein sequence ID" value="MBP0685927.1"/>
    <property type="molecule type" value="Genomic_DNA"/>
</dbReference>
<feature type="domain" description="Tryptophan synthase beta chain-like PALP" evidence="7">
    <location>
        <begin position="18"/>
        <end position="76"/>
    </location>
</feature>
<dbReference type="AlphaFoldDB" id="A0ABD4Q8M7"/>
<sequence length="76" mass="8406">ANTDIVDAAIRLKGQLVATRLIESEALNAKYGARILFKPECLQRTGSFKFRGAYNRISQMTADERKRGIVAFSSGN</sequence>
<accession>A0ABD4Q8M7</accession>
<comment type="cofactor">
    <cofactor evidence="1">
        <name>Ca(2+)</name>
        <dbReference type="ChEBI" id="CHEBI:29108"/>
    </cofactor>
</comment>
<reference evidence="8 9" key="1">
    <citation type="submission" date="2021-03" db="EMBL/GenBank/DDBJ databases">
        <title>Whole Genome Sequencing of Mycobacterium tuberculosis clinical isolates from Arunachal Pradesh, India.</title>
        <authorList>
            <person name="Singh S."/>
            <person name="Mudliar S.R."/>
            <person name="Kulsum U."/>
            <person name="Rufai S.B."/>
            <person name="Singh P.K."/>
            <person name="Umpo M."/>
            <person name="Nyori M."/>
        </authorList>
    </citation>
    <scope>NUCLEOTIDE SEQUENCE [LARGE SCALE GENOMIC DNA]</scope>
    <source>
        <strain evidence="8 9">OMICS/BPL/0142/20/SP</strain>
    </source>
</reference>
<keyword evidence="6" id="KW-0663">Pyridoxal phosphate</keyword>
<evidence type="ECO:0000256" key="3">
    <source>
        <dbReference type="ARBA" id="ARBA00001936"/>
    </source>
</evidence>
<keyword evidence="5" id="KW-0460">Magnesium</keyword>
<dbReference type="SUPFAM" id="SSF53686">
    <property type="entry name" value="Tryptophan synthase beta subunit-like PLP-dependent enzymes"/>
    <property type="match status" value="1"/>
</dbReference>
<dbReference type="PANTHER" id="PTHR43050:SF1">
    <property type="entry name" value="SERINE RACEMASE"/>
    <property type="match status" value="1"/>
</dbReference>
<evidence type="ECO:0000256" key="4">
    <source>
        <dbReference type="ARBA" id="ARBA00001946"/>
    </source>
</evidence>
<dbReference type="Proteomes" id="UP000671119">
    <property type="component" value="Unassembled WGS sequence"/>
</dbReference>
<dbReference type="GO" id="GO:1901605">
    <property type="term" value="P:alpha-amino acid metabolic process"/>
    <property type="evidence" value="ECO:0007669"/>
    <property type="project" value="UniProtKB-ARBA"/>
</dbReference>
<organism evidence="8 9">
    <name type="scientific">Mycobacterium tuberculosis</name>
    <dbReference type="NCBI Taxonomy" id="1773"/>
    <lineage>
        <taxon>Bacteria</taxon>
        <taxon>Bacillati</taxon>
        <taxon>Actinomycetota</taxon>
        <taxon>Actinomycetes</taxon>
        <taxon>Mycobacteriales</taxon>
        <taxon>Mycobacteriaceae</taxon>
        <taxon>Mycobacterium</taxon>
        <taxon>Mycobacterium tuberculosis complex</taxon>
    </lineage>
</organism>
<evidence type="ECO:0000256" key="6">
    <source>
        <dbReference type="ARBA" id="ARBA00022898"/>
    </source>
</evidence>
<feature type="non-terminal residue" evidence="8">
    <location>
        <position position="1"/>
    </location>
</feature>
<name>A0ABD4Q8M7_MYCTX</name>
<dbReference type="InterPro" id="IPR000634">
    <property type="entry name" value="Ser/Thr_deHydtase_PyrdxlP-BS"/>
</dbReference>
<dbReference type="InterPro" id="IPR036052">
    <property type="entry name" value="TrpB-like_PALP_sf"/>
</dbReference>
<gene>
    <name evidence="8" type="ORF">J8J21_23045</name>
</gene>
<comment type="caution">
    <text evidence="8">The sequence shown here is derived from an EMBL/GenBank/DDBJ whole genome shotgun (WGS) entry which is preliminary data.</text>
</comment>
<evidence type="ECO:0000256" key="5">
    <source>
        <dbReference type="ARBA" id="ARBA00022842"/>
    </source>
</evidence>
<dbReference type="PROSITE" id="PS00165">
    <property type="entry name" value="DEHYDRATASE_SER_THR"/>
    <property type="match status" value="1"/>
</dbReference>
<comment type="cofactor">
    <cofactor evidence="4">
        <name>Mg(2+)</name>
        <dbReference type="ChEBI" id="CHEBI:18420"/>
    </cofactor>
</comment>
<dbReference type="GO" id="GO:0003824">
    <property type="term" value="F:catalytic activity"/>
    <property type="evidence" value="ECO:0007669"/>
    <property type="project" value="UniProtKB-ARBA"/>
</dbReference>
<protein>
    <submittedName>
        <fullName evidence="8">Pyridoxal-phosphate dependent enzyme</fullName>
    </submittedName>
</protein>
<comment type="cofactor">
    <cofactor evidence="3">
        <name>Mn(2+)</name>
        <dbReference type="ChEBI" id="CHEBI:29035"/>
    </cofactor>
</comment>
<proteinExistence type="predicted"/>
<dbReference type="InterPro" id="IPR001926">
    <property type="entry name" value="TrpB-like_PALP"/>
</dbReference>
<evidence type="ECO:0000256" key="2">
    <source>
        <dbReference type="ARBA" id="ARBA00001933"/>
    </source>
</evidence>
<evidence type="ECO:0000313" key="8">
    <source>
        <dbReference type="EMBL" id="MBP0685927.1"/>
    </source>
</evidence>
<dbReference type="Pfam" id="PF00291">
    <property type="entry name" value="PALP"/>
    <property type="match status" value="1"/>
</dbReference>
<evidence type="ECO:0000256" key="1">
    <source>
        <dbReference type="ARBA" id="ARBA00001913"/>
    </source>
</evidence>
<dbReference type="Gene3D" id="3.40.50.1100">
    <property type="match status" value="2"/>
</dbReference>
<evidence type="ECO:0000259" key="7">
    <source>
        <dbReference type="Pfam" id="PF00291"/>
    </source>
</evidence>
<feature type="non-terminal residue" evidence="8">
    <location>
        <position position="76"/>
    </location>
</feature>
<comment type="cofactor">
    <cofactor evidence="2">
        <name>pyridoxal 5'-phosphate</name>
        <dbReference type="ChEBI" id="CHEBI:597326"/>
    </cofactor>
</comment>